<dbReference type="InterPro" id="IPR039426">
    <property type="entry name" value="TonB-dep_rcpt-like"/>
</dbReference>
<evidence type="ECO:0000256" key="1">
    <source>
        <dbReference type="ARBA" id="ARBA00022729"/>
    </source>
</evidence>
<dbReference type="Pfam" id="PF07715">
    <property type="entry name" value="Plug"/>
    <property type="match status" value="1"/>
</dbReference>
<dbReference type="Proteomes" id="UP000000493">
    <property type="component" value="Chromosome"/>
</dbReference>
<dbReference type="SUPFAM" id="SSF56935">
    <property type="entry name" value="Porins"/>
    <property type="match status" value="1"/>
</dbReference>
<keyword evidence="2" id="KW-0472">Membrane</keyword>
<evidence type="ECO:0000256" key="2">
    <source>
        <dbReference type="PROSITE-ProRule" id="PRU01360"/>
    </source>
</evidence>
<name>A0A7U3ZNY2_RUNSL</name>
<dbReference type="PANTHER" id="PTHR30069:SF29">
    <property type="entry name" value="HEMOGLOBIN AND HEMOGLOBIN-HAPTOGLOBIN-BINDING PROTEIN 1-RELATED"/>
    <property type="match status" value="1"/>
</dbReference>
<dbReference type="GO" id="GO:0009279">
    <property type="term" value="C:cell outer membrane"/>
    <property type="evidence" value="ECO:0007669"/>
    <property type="project" value="UniProtKB-SubCell"/>
</dbReference>
<gene>
    <name evidence="4" type="ordered locus">Runsl_4359</name>
</gene>
<dbReference type="GO" id="GO:0044718">
    <property type="term" value="P:siderophore transmembrane transport"/>
    <property type="evidence" value="ECO:0007669"/>
    <property type="project" value="TreeGrafter"/>
</dbReference>
<dbReference type="Gene3D" id="2.60.40.1930">
    <property type="match status" value="1"/>
</dbReference>
<keyword evidence="4" id="KW-0675">Receptor</keyword>
<dbReference type="Gene3D" id="2.170.130.10">
    <property type="entry name" value="TonB-dependent receptor, plug domain"/>
    <property type="match status" value="1"/>
</dbReference>
<keyword evidence="2" id="KW-0998">Cell outer membrane</keyword>
<reference evidence="4 5" key="2">
    <citation type="journal article" date="2012" name="Stand. Genomic Sci.">
        <title>Complete genome sequence of the aquatic bacterium Runella slithyformis type strain (LSU 4(T)).</title>
        <authorList>
            <person name="Copeland A."/>
            <person name="Zhang X."/>
            <person name="Misra M."/>
            <person name="Lapidus A."/>
            <person name="Nolan M."/>
            <person name="Lucas S."/>
            <person name="Deshpande S."/>
            <person name="Cheng J.F."/>
            <person name="Tapia R."/>
            <person name="Goodwin L.A."/>
            <person name="Pitluck S."/>
            <person name="Liolios K."/>
            <person name="Pagani I."/>
            <person name="Ivanova N."/>
            <person name="Mikhailova N."/>
            <person name="Pati A."/>
            <person name="Chen A."/>
            <person name="Palaniappan K."/>
            <person name="Land M."/>
            <person name="Hauser L."/>
            <person name="Pan C."/>
            <person name="Jeffries C.D."/>
            <person name="Detter J.C."/>
            <person name="Brambilla E.M."/>
            <person name="Rohde M."/>
            <person name="Djao O.D."/>
            <person name="Goker M."/>
            <person name="Sikorski J."/>
            <person name="Tindall B.J."/>
            <person name="Woyke T."/>
            <person name="Bristow J."/>
            <person name="Eisen J.A."/>
            <person name="Markowitz V."/>
            <person name="Hugenholtz P."/>
            <person name="Kyrpides N.C."/>
            <person name="Klenk H.P."/>
            <person name="Mavromatis K."/>
        </authorList>
    </citation>
    <scope>NUCLEOTIDE SEQUENCE [LARGE SCALE GENOMIC DNA]</scope>
    <source>
        <strain evidence="5">ATCC 29530 / DSM 19594 / LMG 11500 / NCIMB 11436 / LSU 4</strain>
    </source>
</reference>
<evidence type="ECO:0000259" key="3">
    <source>
        <dbReference type="Pfam" id="PF07715"/>
    </source>
</evidence>
<protein>
    <submittedName>
        <fullName evidence="4">TonB-dependent receptor plug</fullName>
    </submittedName>
</protein>
<dbReference type="PROSITE" id="PS52016">
    <property type="entry name" value="TONB_DEPENDENT_REC_3"/>
    <property type="match status" value="1"/>
</dbReference>
<accession>A0A7U3ZNY2</accession>
<reference evidence="5" key="1">
    <citation type="submission" date="2011-06" db="EMBL/GenBank/DDBJ databases">
        <title>The complete genome of chromosome of Runella slithyformis DSM 19594.</title>
        <authorList>
            <consortium name="US DOE Joint Genome Institute (JGI-PGF)"/>
            <person name="Lucas S."/>
            <person name="Han J."/>
            <person name="Lapidus A."/>
            <person name="Bruce D."/>
            <person name="Goodwin L."/>
            <person name="Pitluck S."/>
            <person name="Peters L."/>
            <person name="Kyrpides N."/>
            <person name="Mavromatis K."/>
            <person name="Ivanova N."/>
            <person name="Ovchinnikova G."/>
            <person name="Zhang X."/>
            <person name="Misra M."/>
            <person name="Detter J.C."/>
            <person name="Tapia R."/>
            <person name="Han C."/>
            <person name="Land M."/>
            <person name="Hauser L."/>
            <person name="Markowitz V."/>
            <person name="Cheng J.-F."/>
            <person name="Hugenholtz P."/>
            <person name="Woyke T."/>
            <person name="Wu D."/>
            <person name="Tindall B."/>
            <person name="Faehrich R."/>
            <person name="Brambilla E."/>
            <person name="Klenk H.-P."/>
            <person name="Eisen J.A."/>
        </authorList>
    </citation>
    <scope>NUCLEOTIDE SEQUENCE [LARGE SCALE GENOMIC DNA]</scope>
    <source>
        <strain evidence="5">ATCC 29530 / DSM 19594 / LMG 11500 / NCIMB 11436 / LSU 4</strain>
    </source>
</reference>
<comment type="similarity">
    <text evidence="2">Belongs to the TonB-dependent receptor family.</text>
</comment>
<organism evidence="4 5">
    <name type="scientific">Runella slithyformis (strain ATCC 29530 / DSM 19594 / LMG 11500 / NCIMB 11436 / LSU 4)</name>
    <dbReference type="NCBI Taxonomy" id="761193"/>
    <lineage>
        <taxon>Bacteria</taxon>
        <taxon>Pseudomonadati</taxon>
        <taxon>Bacteroidota</taxon>
        <taxon>Cytophagia</taxon>
        <taxon>Cytophagales</taxon>
        <taxon>Spirosomataceae</taxon>
        <taxon>Runella</taxon>
    </lineage>
</organism>
<feature type="domain" description="TonB-dependent receptor plug" evidence="3">
    <location>
        <begin position="619"/>
        <end position="713"/>
    </location>
</feature>
<keyword evidence="1" id="KW-0732">Signal</keyword>
<dbReference type="AlphaFoldDB" id="A0A7U3ZNY2"/>
<sequence>MLRNSLLTLFIAFSIALAAFRFEDNWLDKIVAKFDAYQQAWPQEKAYLHLDRPYYSAGETIWFKVYLFNSGNHAADSVSRVVYVDLVDKSTGKVVLLKKIEMKGGLGEGDLALKDSLRAGDYKVRAYTNWMRNFSEDFFFHRDVSIFRTDTPPAEFPLNADAIDVQFMPEGGQLVMGLEGRVAFKATNSLGKGADVTGAVLNEANDTLVGFSTFKFGMGYFTITPEAGQNYRIVIRKPDGSYAKYPLPEPQKEGIVMMVDNVSNKENVRVIVKHNKNVPATAEMALIAQTRGDIRYAAKTSMGKRMALFNIPRANLPQGITQLTLFDEIGHPVCERLVFANKNQQLSVQIQPGKTVYKTREKVELEVTAKDPEGNPVSGSFSLAVTDAGQVLDKEPFGVNIHSYALLTSDLKGTVEQPSYYFESKDPNSARDLEVLMMTQGWRRFVWKDVLEGSPAAQDYILEDGISFTGKVIRGNKKQSGKVKLTFMLQSTGKDSSRSVFMGESEESGAFSVLSLDLRDTTNLLIQAVSERGNRNFDIVLNPFQPATVTLTKVPFNSIQFDANELAQYLKRADEYLRIERQIRANREKMLQEVIIKAKRSDEQKKDSRRAMYGTPDASIKLDMMNSAGAMSIFDILQGRVAGVTVTGSGFNRTVQIRGSANFSGVVEPLFVLDGMPVDKSTIMNIPPVDVEAIDVLKGASAAIYGSRGGGGVIAILTKRGGSNYDWTKDITPGTLVTKLLGYSPVREFYSPRYDKPAPEHERPDYRPTVFWAPMVQTDKDGKAKVSFFTSDAQTTLTLRIEGMTPNGLFGAAAVKLKTE</sequence>
<dbReference type="InterPro" id="IPR037066">
    <property type="entry name" value="Plug_dom_sf"/>
</dbReference>
<dbReference type="EMBL" id="CP002859">
    <property type="protein sequence ID" value="AEI50690.1"/>
    <property type="molecule type" value="Genomic_DNA"/>
</dbReference>
<dbReference type="PANTHER" id="PTHR30069">
    <property type="entry name" value="TONB-DEPENDENT OUTER MEMBRANE RECEPTOR"/>
    <property type="match status" value="1"/>
</dbReference>
<dbReference type="GO" id="GO:0015344">
    <property type="term" value="F:siderophore uptake transmembrane transporter activity"/>
    <property type="evidence" value="ECO:0007669"/>
    <property type="project" value="TreeGrafter"/>
</dbReference>
<evidence type="ECO:0000313" key="4">
    <source>
        <dbReference type="EMBL" id="AEI50690.1"/>
    </source>
</evidence>
<dbReference type="InterPro" id="IPR012910">
    <property type="entry name" value="Plug_dom"/>
</dbReference>
<evidence type="ECO:0000313" key="5">
    <source>
        <dbReference type="Proteomes" id="UP000000493"/>
    </source>
</evidence>
<comment type="subcellular location">
    <subcellularLocation>
        <location evidence="2">Cell outer membrane</location>
        <topology evidence="2">Multi-pass membrane protein</topology>
    </subcellularLocation>
</comment>
<dbReference type="KEGG" id="rsi:Runsl_4359"/>
<keyword evidence="5" id="KW-1185">Reference proteome</keyword>
<keyword evidence="2" id="KW-1134">Transmembrane beta strand</keyword>
<proteinExistence type="inferred from homology"/>
<keyword evidence="2" id="KW-0813">Transport</keyword>
<keyword evidence="2" id="KW-0812">Transmembrane</keyword>
<dbReference type="RefSeq" id="WP_013929984.1">
    <property type="nucleotide sequence ID" value="NC_015703.1"/>
</dbReference>